<keyword evidence="1" id="KW-0378">Hydrolase</keyword>
<dbReference type="GO" id="GO:0003723">
    <property type="term" value="F:RNA binding"/>
    <property type="evidence" value="ECO:0007669"/>
    <property type="project" value="TreeGrafter"/>
</dbReference>
<keyword evidence="4" id="KW-1185">Reference proteome</keyword>
<evidence type="ECO:0000256" key="1">
    <source>
        <dbReference type="ARBA" id="ARBA00022801"/>
    </source>
</evidence>
<dbReference type="Gene3D" id="1.10.1520.10">
    <property type="entry name" value="Ribonuclease III domain"/>
    <property type="match status" value="1"/>
</dbReference>
<accession>A0AAD8IGY9</accession>
<dbReference type="PANTHER" id="PTHR14950:SF70">
    <property type="entry name" value="ENDORIBONUCLEASE DICER HOMOLOG 2"/>
    <property type="match status" value="1"/>
</dbReference>
<comment type="caution">
    <text evidence="3">The sequence shown here is derived from an EMBL/GenBank/DDBJ whole genome shotgun (WGS) entry which is preliminary data.</text>
</comment>
<dbReference type="GO" id="GO:0005737">
    <property type="term" value="C:cytoplasm"/>
    <property type="evidence" value="ECO:0007669"/>
    <property type="project" value="TreeGrafter"/>
</dbReference>
<organism evidence="3 4">
    <name type="scientific">Heracleum sosnowskyi</name>
    <dbReference type="NCBI Taxonomy" id="360622"/>
    <lineage>
        <taxon>Eukaryota</taxon>
        <taxon>Viridiplantae</taxon>
        <taxon>Streptophyta</taxon>
        <taxon>Embryophyta</taxon>
        <taxon>Tracheophyta</taxon>
        <taxon>Spermatophyta</taxon>
        <taxon>Magnoliopsida</taxon>
        <taxon>eudicotyledons</taxon>
        <taxon>Gunneridae</taxon>
        <taxon>Pentapetalae</taxon>
        <taxon>asterids</taxon>
        <taxon>campanulids</taxon>
        <taxon>Apiales</taxon>
        <taxon>Apiaceae</taxon>
        <taxon>Apioideae</taxon>
        <taxon>apioid superclade</taxon>
        <taxon>Tordylieae</taxon>
        <taxon>Tordyliinae</taxon>
        <taxon>Heracleum</taxon>
    </lineage>
</organism>
<dbReference type="InterPro" id="IPR036389">
    <property type="entry name" value="RNase_III_sf"/>
</dbReference>
<dbReference type="SUPFAM" id="SSF69065">
    <property type="entry name" value="RNase III domain-like"/>
    <property type="match status" value="1"/>
</dbReference>
<dbReference type="PANTHER" id="PTHR14950">
    <property type="entry name" value="DICER-RELATED"/>
    <property type="match status" value="1"/>
</dbReference>
<sequence length="203" mass="22801">MHLYNIYPGMSPGLLTDLRSAYVNNDCYSLSAVKVGLQKHILHASAKLQEQIDSSVQNLDPLLMGSTFGWESENSLPKVLGDVIESIAGTVLVDFGYKKDIVFKSILPLLEPLVSSETLKLQPVRELHQLCRKENYVLKNPVVTCENGVSDVCLWLKKLTQVVEAERDSARDFQPLPFDYVEIARLLFYHAHASSVLVLFPKQ</sequence>
<dbReference type="Proteomes" id="UP001237642">
    <property type="component" value="Unassembled WGS sequence"/>
</dbReference>
<dbReference type="GO" id="GO:0004525">
    <property type="term" value="F:ribonuclease III activity"/>
    <property type="evidence" value="ECO:0007669"/>
    <property type="project" value="InterPro"/>
</dbReference>
<evidence type="ECO:0000259" key="2">
    <source>
        <dbReference type="PROSITE" id="PS50142"/>
    </source>
</evidence>
<dbReference type="AlphaFoldDB" id="A0AAD8IGY9"/>
<dbReference type="Gene3D" id="1.20.58.1020">
    <property type="match status" value="1"/>
</dbReference>
<evidence type="ECO:0000313" key="3">
    <source>
        <dbReference type="EMBL" id="KAK1384809.1"/>
    </source>
</evidence>
<dbReference type="CDD" id="cd00593">
    <property type="entry name" value="RIBOc"/>
    <property type="match status" value="1"/>
</dbReference>
<dbReference type="GO" id="GO:0030422">
    <property type="term" value="P:siRNA processing"/>
    <property type="evidence" value="ECO:0007669"/>
    <property type="project" value="TreeGrafter"/>
</dbReference>
<reference evidence="3" key="1">
    <citation type="submission" date="2023-02" db="EMBL/GenBank/DDBJ databases">
        <title>Genome of toxic invasive species Heracleum sosnowskyi carries increased number of genes despite the absence of recent whole-genome duplications.</title>
        <authorList>
            <person name="Schelkunov M."/>
            <person name="Shtratnikova V."/>
            <person name="Makarenko M."/>
            <person name="Klepikova A."/>
            <person name="Omelchenko D."/>
            <person name="Novikova G."/>
            <person name="Obukhova E."/>
            <person name="Bogdanov V."/>
            <person name="Penin A."/>
            <person name="Logacheva M."/>
        </authorList>
    </citation>
    <scope>NUCLEOTIDE SEQUENCE</scope>
    <source>
        <strain evidence="3">Hsosn_3</strain>
        <tissue evidence="3">Leaf</tissue>
    </source>
</reference>
<name>A0AAD8IGY9_9APIA</name>
<feature type="domain" description="RNase III" evidence="2">
    <location>
        <begin position="1"/>
        <end position="96"/>
    </location>
</feature>
<reference evidence="3" key="2">
    <citation type="submission" date="2023-05" db="EMBL/GenBank/DDBJ databases">
        <authorList>
            <person name="Schelkunov M.I."/>
        </authorList>
    </citation>
    <scope>NUCLEOTIDE SEQUENCE</scope>
    <source>
        <strain evidence="3">Hsosn_3</strain>
        <tissue evidence="3">Leaf</tissue>
    </source>
</reference>
<dbReference type="PROSITE" id="PS50142">
    <property type="entry name" value="RNASE_3_2"/>
    <property type="match status" value="1"/>
</dbReference>
<gene>
    <name evidence="3" type="ORF">POM88_022544</name>
</gene>
<dbReference type="InterPro" id="IPR000999">
    <property type="entry name" value="RNase_III_dom"/>
</dbReference>
<dbReference type="EMBL" id="JAUIZM010000005">
    <property type="protein sequence ID" value="KAK1384809.1"/>
    <property type="molecule type" value="Genomic_DNA"/>
</dbReference>
<protein>
    <submittedName>
        <fullName evidence="3">RNase III domain-containing protein</fullName>
    </submittedName>
</protein>
<dbReference type="Pfam" id="PF00636">
    <property type="entry name" value="Ribonuclease_3"/>
    <property type="match status" value="1"/>
</dbReference>
<proteinExistence type="predicted"/>
<dbReference type="GO" id="GO:0005634">
    <property type="term" value="C:nucleus"/>
    <property type="evidence" value="ECO:0007669"/>
    <property type="project" value="TreeGrafter"/>
</dbReference>
<evidence type="ECO:0000313" key="4">
    <source>
        <dbReference type="Proteomes" id="UP001237642"/>
    </source>
</evidence>